<keyword evidence="4 6" id="KW-0067">ATP-binding</keyword>
<dbReference type="SMART" id="SM00382">
    <property type="entry name" value="AAA"/>
    <property type="match status" value="1"/>
</dbReference>
<dbReference type="EMBL" id="JAUSUH010000001">
    <property type="protein sequence ID" value="MDQ0345865.1"/>
    <property type="molecule type" value="Genomic_DNA"/>
</dbReference>
<keyword evidence="7" id="KW-1185">Reference proteome</keyword>
<comment type="caution">
    <text evidence="6">The sequence shown here is derived from an EMBL/GenBank/DDBJ whole genome shotgun (WGS) entry which is preliminary data.</text>
</comment>
<sequence>MAATNGPPPFQSMCETTRVQPLLHLENISKRYGSVRVLDGIDIAVADNEFLTILGPSGSGKTTILRIIGGFESIDGGRLMFDGRDLAAVPINRRPFNTVFQDYALFHHMSVAENIGYGLKVRGRPKAEIATRVADVLETVGLGAFGARYPAQLSGGQRQRVALARAIICEPRMILLDEPLSALDVDLRAQMQRFLKSLQRRLGIAFVFITHDQEEAIALSDRIVVVNHGRIEQEGAPEQLYRRPRTPFIAAFLGENNLLSGVLAAVDGQLGQVDTAAGRLVATADGPLPALGQAVQVAVRPEHITLSPASAATRDALTAEVADIRFLGANILIELTHPALPDTVLKVRRLADGSAADFRTGQKLNLSWAVHDAALLVPGG</sequence>
<proteinExistence type="inferred from homology"/>
<reference evidence="6 7" key="1">
    <citation type="submission" date="2023-07" db="EMBL/GenBank/DDBJ databases">
        <title>Genomic Encyclopedia of Type Strains, Phase IV (KMG-IV): sequencing the most valuable type-strain genomes for metagenomic binning, comparative biology and taxonomic classification.</title>
        <authorList>
            <person name="Goeker M."/>
        </authorList>
    </citation>
    <scope>NUCLEOTIDE SEQUENCE [LARGE SCALE GENOMIC DNA]</scope>
    <source>
        <strain evidence="6 7">DSM 1277</strain>
    </source>
</reference>
<name>A0ABU0DC26_9HYPH</name>
<evidence type="ECO:0000256" key="4">
    <source>
        <dbReference type="ARBA" id="ARBA00022840"/>
    </source>
</evidence>
<evidence type="ECO:0000259" key="5">
    <source>
        <dbReference type="PROSITE" id="PS50893"/>
    </source>
</evidence>
<dbReference type="PROSITE" id="PS00211">
    <property type="entry name" value="ABC_TRANSPORTER_1"/>
    <property type="match status" value="1"/>
</dbReference>
<gene>
    <name evidence="6" type="ORF">J2S76_000266</name>
</gene>
<dbReference type="GO" id="GO:0005524">
    <property type="term" value="F:ATP binding"/>
    <property type="evidence" value="ECO:0007669"/>
    <property type="project" value="UniProtKB-KW"/>
</dbReference>
<protein>
    <submittedName>
        <fullName evidence="6">Spermidine/putrescine transport system ATP-binding protein</fullName>
    </submittedName>
</protein>
<dbReference type="InterPro" id="IPR003439">
    <property type="entry name" value="ABC_transporter-like_ATP-bd"/>
</dbReference>
<evidence type="ECO:0000256" key="3">
    <source>
        <dbReference type="ARBA" id="ARBA00022741"/>
    </source>
</evidence>
<evidence type="ECO:0000256" key="2">
    <source>
        <dbReference type="ARBA" id="ARBA00022448"/>
    </source>
</evidence>
<dbReference type="SUPFAM" id="SSF52540">
    <property type="entry name" value="P-loop containing nucleoside triphosphate hydrolases"/>
    <property type="match status" value="1"/>
</dbReference>
<feature type="domain" description="ABC transporter" evidence="5">
    <location>
        <begin position="23"/>
        <end position="253"/>
    </location>
</feature>
<dbReference type="SUPFAM" id="SSF50331">
    <property type="entry name" value="MOP-like"/>
    <property type="match status" value="1"/>
</dbReference>
<keyword evidence="2" id="KW-0813">Transport</keyword>
<accession>A0ABU0DC26</accession>
<dbReference type="InterPro" id="IPR003593">
    <property type="entry name" value="AAA+_ATPase"/>
</dbReference>
<dbReference type="Pfam" id="PF08402">
    <property type="entry name" value="TOBE_2"/>
    <property type="match status" value="1"/>
</dbReference>
<evidence type="ECO:0000313" key="7">
    <source>
        <dbReference type="Proteomes" id="UP001238467"/>
    </source>
</evidence>
<comment type="similarity">
    <text evidence="1">Belongs to the ABC transporter superfamily.</text>
</comment>
<dbReference type="Gene3D" id="2.40.50.100">
    <property type="match status" value="1"/>
</dbReference>
<dbReference type="InterPro" id="IPR013611">
    <property type="entry name" value="Transp-assoc_OB_typ2"/>
</dbReference>
<dbReference type="Proteomes" id="UP001238467">
    <property type="component" value="Unassembled WGS sequence"/>
</dbReference>
<dbReference type="InterPro" id="IPR017871">
    <property type="entry name" value="ABC_transporter-like_CS"/>
</dbReference>
<evidence type="ECO:0000256" key="1">
    <source>
        <dbReference type="ARBA" id="ARBA00005417"/>
    </source>
</evidence>
<dbReference type="InterPro" id="IPR050093">
    <property type="entry name" value="ABC_SmlMolc_Importer"/>
</dbReference>
<dbReference type="InterPro" id="IPR008995">
    <property type="entry name" value="Mo/tungstate-bd_C_term_dom"/>
</dbReference>
<dbReference type="Pfam" id="PF00005">
    <property type="entry name" value="ABC_tran"/>
    <property type="match status" value="1"/>
</dbReference>
<dbReference type="PANTHER" id="PTHR42781">
    <property type="entry name" value="SPERMIDINE/PUTRESCINE IMPORT ATP-BINDING PROTEIN POTA"/>
    <property type="match status" value="1"/>
</dbReference>
<organism evidence="6 7">
    <name type="scientific">Ancylobacter vacuolatus</name>
    <dbReference type="NCBI Taxonomy" id="223389"/>
    <lineage>
        <taxon>Bacteria</taxon>
        <taxon>Pseudomonadati</taxon>
        <taxon>Pseudomonadota</taxon>
        <taxon>Alphaproteobacteria</taxon>
        <taxon>Hyphomicrobiales</taxon>
        <taxon>Xanthobacteraceae</taxon>
        <taxon>Ancylobacter</taxon>
    </lineage>
</organism>
<dbReference type="RefSeq" id="WP_307056808.1">
    <property type="nucleotide sequence ID" value="NZ_JAUSUH010000001.1"/>
</dbReference>
<dbReference type="InterPro" id="IPR027417">
    <property type="entry name" value="P-loop_NTPase"/>
</dbReference>
<dbReference type="PANTHER" id="PTHR42781:SF4">
    <property type="entry name" value="SPERMIDINE_PUTRESCINE IMPORT ATP-BINDING PROTEIN POTA"/>
    <property type="match status" value="1"/>
</dbReference>
<keyword evidence="3" id="KW-0547">Nucleotide-binding</keyword>
<evidence type="ECO:0000313" key="6">
    <source>
        <dbReference type="EMBL" id="MDQ0345865.1"/>
    </source>
</evidence>
<dbReference type="Gene3D" id="3.40.50.300">
    <property type="entry name" value="P-loop containing nucleotide triphosphate hydrolases"/>
    <property type="match status" value="1"/>
</dbReference>
<dbReference type="PROSITE" id="PS50893">
    <property type="entry name" value="ABC_TRANSPORTER_2"/>
    <property type="match status" value="1"/>
</dbReference>